<keyword evidence="3 6" id="KW-1133">Transmembrane helix</keyword>
<organism evidence="7 8">
    <name type="scientific">Penicillium canescens</name>
    <dbReference type="NCBI Taxonomy" id="5083"/>
    <lineage>
        <taxon>Eukaryota</taxon>
        <taxon>Fungi</taxon>
        <taxon>Dikarya</taxon>
        <taxon>Ascomycota</taxon>
        <taxon>Pezizomycotina</taxon>
        <taxon>Eurotiomycetes</taxon>
        <taxon>Eurotiomycetidae</taxon>
        <taxon>Eurotiales</taxon>
        <taxon>Aspergillaceae</taxon>
        <taxon>Penicillium</taxon>
    </lineage>
</organism>
<comment type="caution">
    <text evidence="7">The sequence shown here is derived from an EMBL/GenBank/DDBJ whole genome shotgun (WGS) entry which is preliminary data.</text>
</comment>
<keyword evidence="4 6" id="KW-0472">Membrane</keyword>
<feature type="transmembrane region" description="Helical" evidence="6">
    <location>
        <begin position="169"/>
        <end position="192"/>
    </location>
</feature>
<dbReference type="InterPro" id="IPR051694">
    <property type="entry name" value="Immunoregulatory_rcpt-like"/>
</dbReference>
<evidence type="ECO:0000256" key="4">
    <source>
        <dbReference type="ARBA" id="ARBA00023136"/>
    </source>
</evidence>
<reference evidence="7" key="1">
    <citation type="journal article" date="2023" name="IMA Fungus">
        <title>Comparative genomic study of the Penicillium genus elucidates a diverse pangenome and 15 lateral gene transfer events.</title>
        <authorList>
            <person name="Petersen C."/>
            <person name="Sorensen T."/>
            <person name="Nielsen M.R."/>
            <person name="Sondergaard T.E."/>
            <person name="Sorensen J.L."/>
            <person name="Fitzpatrick D.A."/>
            <person name="Frisvad J.C."/>
            <person name="Nielsen K.L."/>
        </authorList>
    </citation>
    <scope>NUCLEOTIDE SEQUENCE</scope>
    <source>
        <strain evidence="7">IBT 15450</strain>
    </source>
</reference>
<dbReference type="GO" id="GO:0071944">
    <property type="term" value="C:cell periphery"/>
    <property type="evidence" value="ECO:0007669"/>
    <property type="project" value="UniProtKB-ARBA"/>
</dbReference>
<dbReference type="GO" id="GO:0016020">
    <property type="term" value="C:membrane"/>
    <property type="evidence" value="ECO:0007669"/>
    <property type="project" value="UniProtKB-SubCell"/>
</dbReference>
<feature type="compositionally biased region" description="Low complexity" evidence="5">
    <location>
        <begin position="129"/>
        <end position="163"/>
    </location>
</feature>
<evidence type="ECO:0000256" key="3">
    <source>
        <dbReference type="ARBA" id="ARBA00022989"/>
    </source>
</evidence>
<evidence type="ECO:0000256" key="2">
    <source>
        <dbReference type="ARBA" id="ARBA00022692"/>
    </source>
</evidence>
<dbReference type="Proteomes" id="UP001219568">
    <property type="component" value="Unassembled WGS sequence"/>
</dbReference>
<dbReference type="PANTHER" id="PTHR15549">
    <property type="entry name" value="PAIRED IMMUNOGLOBULIN-LIKE TYPE 2 RECEPTOR"/>
    <property type="match status" value="1"/>
</dbReference>
<keyword evidence="2 6" id="KW-0812">Transmembrane</keyword>
<comment type="subcellular location">
    <subcellularLocation>
        <location evidence="1">Membrane</location>
        <topology evidence="1">Single-pass membrane protein</topology>
    </subcellularLocation>
</comment>
<feature type="region of interest" description="Disordered" evidence="5">
    <location>
        <begin position="201"/>
        <end position="223"/>
    </location>
</feature>
<gene>
    <name evidence="7" type="ORF">N7460_013498</name>
</gene>
<proteinExistence type="predicted"/>
<evidence type="ECO:0000256" key="6">
    <source>
        <dbReference type="SAM" id="Phobius"/>
    </source>
</evidence>
<keyword evidence="8" id="KW-1185">Reference proteome</keyword>
<evidence type="ECO:0000256" key="5">
    <source>
        <dbReference type="SAM" id="MobiDB-lite"/>
    </source>
</evidence>
<dbReference type="AlphaFoldDB" id="A0AAD6HZ02"/>
<protein>
    <submittedName>
        <fullName evidence="7">Uncharacterized protein</fullName>
    </submittedName>
</protein>
<dbReference type="PANTHER" id="PTHR15549:SF26">
    <property type="entry name" value="AXIAL BUDDING PATTERN PROTEIN 2-RELATED"/>
    <property type="match status" value="1"/>
</dbReference>
<name>A0AAD6HZ02_PENCN</name>
<evidence type="ECO:0000256" key="1">
    <source>
        <dbReference type="ARBA" id="ARBA00004167"/>
    </source>
</evidence>
<dbReference type="EMBL" id="JAQJZL010000016">
    <property type="protein sequence ID" value="KAJ6023103.1"/>
    <property type="molecule type" value="Genomic_DNA"/>
</dbReference>
<reference evidence="7" key="2">
    <citation type="submission" date="2023-01" db="EMBL/GenBank/DDBJ databases">
        <authorList>
            <person name="Petersen C."/>
        </authorList>
    </citation>
    <scope>NUCLEOTIDE SEQUENCE</scope>
    <source>
        <strain evidence="7">IBT 15450</strain>
    </source>
</reference>
<feature type="region of interest" description="Disordered" evidence="5">
    <location>
        <begin position="129"/>
        <end position="164"/>
    </location>
</feature>
<evidence type="ECO:0000313" key="8">
    <source>
        <dbReference type="Proteomes" id="UP001219568"/>
    </source>
</evidence>
<sequence length="254" mass="26953">MTTDSVQGYALRRNNTCGNSEVTCTENATWDNWQACCPQNSFCFDSKASQANFICCESHLNCTAKIATAPTCADKSWNLFNSTGYFCCEEGQDAFNVDKTVWVGCADPGFAGGSEYISLETSSVGTPVASSIATSSPSSTSTSSTFSTTPSSDTGSSNPDNSSHTNTGAIAGGVVGGVVGVAAIAALLFFLLRSRKRQQFQQQTQYQDPPPAFSEDVHPGKGMHARELDGQARLAELNAGDTAVHQRHELPAYR</sequence>
<accession>A0AAD6HZ02</accession>
<evidence type="ECO:0000313" key="7">
    <source>
        <dbReference type="EMBL" id="KAJ6023103.1"/>
    </source>
</evidence>